<gene>
    <name evidence="1" type="ORF">J3R30DRAFT_624555</name>
</gene>
<dbReference type="Proteomes" id="UP001150266">
    <property type="component" value="Unassembled WGS sequence"/>
</dbReference>
<accession>A0A9W9DKM0</accession>
<dbReference type="InterPro" id="IPR008949">
    <property type="entry name" value="Isoprenoid_synthase_dom_sf"/>
</dbReference>
<dbReference type="Gene3D" id="1.10.600.10">
    <property type="entry name" value="Farnesyl Diphosphate Synthase"/>
    <property type="match status" value="1"/>
</dbReference>
<evidence type="ECO:0000313" key="2">
    <source>
        <dbReference type="Proteomes" id="UP001150266"/>
    </source>
</evidence>
<dbReference type="SUPFAM" id="SSF48576">
    <property type="entry name" value="Terpenoid synthases"/>
    <property type="match status" value="1"/>
</dbReference>
<proteinExistence type="predicted"/>
<name>A0A9W9DKM0_9AGAR</name>
<dbReference type="EMBL" id="JAOTPV010000015">
    <property type="protein sequence ID" value="KAJ4474921.1"/>
    <property type="molecule type" value="Genomic_DNA"/>
</dbReference>
<organism evidence="1 2">
    <name type="scientific">Lentinula aciculospora</name>
    <dbReference type="NCBI Taxonomy" id="153920"/>
    <lineage>
        <taxon>Eukaryota</taxon>
        <taxon>Fungi</taxon>
        <taxon>Dikarya</taxon>
        <taxon>Basidiomycota</taxon>
        <taxon>Agaricomycotina</taxon>
        <taxon>Agaricomycetes</taxon>
        <taxon>Agaricomycetidae</taxon>
        <taxon>Agaricales</taxon>
        <taxon>Marasmiineae</taxon>
        <taxon>Omphalotaceae</taxon>
        <taxon>Lentinula</taxon>
    </lineage>
</organism>
<keyword evidence="2" id="KW-1185">Reference proteome</keyword>
<evidence type="ECO:0000313" key="1">
    <source>
        <dbReference type="EMBL" id="KAJ4474921.1"/>
    </source>
</evidence>
<protein>
    <submittedName>
        <fullName evidence="1">Isoprenoid synthase domain-containing protein</fullName>
    </submittedName>
</protein>
<reference evidence="1" key="1">
    <citation type="submission" date="2022-08" db="EMBL/GenBank/DDBJ databases">
        <title>A Global Phylogenomic Analysis of the Shiitake Genus Lentinula.</title>
        <authorList>
            <consortium name="DOE Joint Genome Institute"/>
            <person name="Sierra-Patev S."/>
            <person name="Min B."/>
            <person name="Naranjo-Ortiz M."/>
            <person name="Looney B."/>
            <person name="Konkel Z."/>
            <person name="Slot J.C."/>
            <person name="Sakamoto Y."/>
            <person name="Steenwyk J.L."/>
            <person name="Rokas A."/>
            <person name="Carro J."/>
            <person name="Camarero S."/>
            <person name="Ferreira P."/>
            <person name="Molpeceres G."/>
            <person name="Ruiz-Duenas F.J."/>
            <person name="Serrano A."/>
            <person name="Henrissat B."/>
            <person name="Drula E."/>
            <person name="Hughes K.W."/>
            <person name="Mata J.L."/>
            <person name="Ishikawa N.K."/>
            <person name="Vargas-Isla R."/>
            <person name="Ushijima S."/>
            <person name="Smith C.A."/>
            <person name="Ahrendt S."/>
            <person name="Andreopoulos W."/>
            <person name="He G."/>
            <person name="Labutti K."/>
            <person name="Lipzen A."/>
            <person name="Ng V."/>
            <person name="Riley R."/>
            <person name="Sandor L."/>
            <person name="Barry K."/>
            <person name="Martinez A.T."/>
            <person name="Xiao Y."/>
            <person name="Gibbons J.G."/>
            <person name="Terashima K."/>
            <person name="Grigoriev I.V."/>
            <person name="Hibbett D.S."/>
        </authorList>
    </citation>
    <scope>NUCLEOTIDE SEQUENCE</scope>
    <source>
        <strain evidence="1">JLM2183</strain>
    </source>
</reference>
<comment type="caution">
    <text evidence="1">The sequence shown here is derived from an EMBL/GenBank/DDBJ whole genome shotgun (WGS) entry which is preliminary data.</text>
</comment>
<dbReference type="Pfam" id="PF19086">
    <property type="entry name" value="Terpene_syn_C_2"/>
    <property type="match status" value="1"/>
</dbReference>
<dbReference type="OrthoDB" id="3349471at2759"/>
<dbReference type="AlphaFoldDB" id="A0A9W9DKM0"/>
<sequence>MAPFPAYPVDTGSVSSYFSSFPVRSCEFDALPAIQHALKDTIHSCTTAGSKERRKAEYRHMNPAGNIFSLSLALCEADRIGYVVKFIEFLCIVDDAMEDLPFGEACIEHAILRQALYESYDDDRYGGRIVGSMKDFLRELRIELAGLSDLSASSLLKTLDSSLRDRDSDDSEFFTLAEYVPYRKTNFDYDFVCQLLCWAMDIPPAVQENPLAKSYEHCIGVIVGLTNDYFSWEMERQQPTDRIRNAVPVLMKEHSISEAQAKSVLKEVIINEEKKARELKTKIMSRPEEYEQLTRYVTGMELFAAGYSFWCATCPRYHRPQKDTNVLEHNVKL</sequence>